<sequence length="170" mass="19486">MPHFSPNMPPRPEFTPFTIPRLCTSRPYDRKGFWTFPERCGWIIHTKDTKCHILCPPGKCYNGMSARDIMDDDGRVVRPPMFSHTDGTPVLAGDKISFLQAWLFFGLLAEISTLCGLDIDVEAEFADNELVEMFSTSKLNGLPDPRAWTTCNVDVNRRACWRHKKFYPDV</sequence>
<evidence type="ECO:0000313" key="2">
    <source>
        <dbReference type="Proteomes" id="UP000807353"/>
    </source>
</evidence>
<proteinExistence type="predicted"/>
<keyword evidence="2" id="KW-1185">Reference proteome</keyword>
<name>A0A9P6C8K6_9AGAR</name>
<dbReference type="EMBL" id="MU150434">
    <property type="protein sequence ID" value="KAF9456351.1"/>
    <property type="molecule type" value="Genomic_DNA"/>
</dbReference>
<reference evidence="1" key="1">
    <citation type="submission" date="2020-11" db="EMBL/GenBank/DDBJ databases">
        <authorList>
            <consortium name="DOE Joint Genome Institute"/>
            <person name="Ahrendt S."/>
            <person name="Riley R."/>
            <person name="Andreopoulos W."/>
            <person name="Labutti K."/>
            <person name="Pangilinan J."/>
            <person name="Ruiz-Duenas F.J."/>
            <person name="Barrasa J.M."/>
            <person name="Sanchez-Garcia M."/>
            <person name="Camarero S."/>
            <person name="Miyauchi S."/>
            <person name="Serrano A."/>
            <person name="Linde D."/>
            <person name="Babiker R."/>
            <person name="Drula E."/>
            <person name="Ayuso-Fernandez I."/>
            <person name="Pacheco R."/>
            <person name="Padilla G."/>
            <person name="Ferreira P."/>
            <person name="Barriuso J."/>
            <person name="Kellner H."/>
            <person name="Castanera R."/>
            <person name="Alfaro M."/>
            <person name="Ramirez L."/>
            <person name="Pisabarro A.G."/>
            <person name="Kuo A."/>
            <person name="Tritt A."/>
            <person name="Lipzen A."/>
            <person name="He G."/>
            <person name="Yan M."/>
            <person name="Ng V."/>
            <person name="Cullen D."/>
            <person name="Martin F."/>
            <person name="Rosso M.-N."/>
            <person name="Henrissat B."/>
            <person name="Hibbett D."/>
            <person name="Martinez A.T."/>
            <person name="Grigoriev I.V."/>
        </authorList>
    </citation>
    <scope>NUCLEOTIDE SEQUENCE</scope>
    <source>
        <strain evidence="1">CBS 247.69</strain>
    </source>
</reference>
<dbReference type="Proteomes" id="UP000807353">
    <property type="component" value="Unassembled WGS sequence"/>
</dbReference>
<protein>
    <submittedName>
        <fullName evidence="1">Uncharacterized protein</fullName>
    </submittedName>
</protein>
<dbReference type="AlphaFoldDB" id="A0A9P6C8K6"/>
<accession>A0A9P6C8K6</accession>
<gene>
    <name evidence="1" type="ORF">BDZ94DRAFT_1275930</name>
</gene>
<organism evidence="1 2">
    <name type="scientific">Collybia nuda</name>
    <dbReference type="NCBI Taxonomy" id="64659"/>
    <lineage>
        <taxon>Eukaryota</taxon>
        <taxon>Fungi</taxon>
        <taxon>Dikarya</taxon>
        <taxon>Basidiomycota</taxon>
        <taxon>Agaricomycotina</taxon>
        <taxon>Agaricomycetes</taxon>
        <taxon>Agaricomycetidae</taxon>
        <taxon>Agaricales</taxon>
        <taxon>Tricholomatineae</taxon>
        <taxon>Clitocybaceae</taxon>
        <taxon>Collybia</taxon>
    </lineage>
</organism>
<comment type="caution">
    <text evidence="1">The sequence shown here is derived from an EMBL/GenBank/DDBJ whole genome shotgun (WGS) entry which is preliminary data.</text>
</comment>
<evidence type="ECO:0000313" key="1">
    <source>
        <dbReference type="EMBL" id="KAF9456351.1"/>
    </source>
</evidence>
<dbReference type="OrthoDB" id="2426273at2759"/>